<dbReference type="InterPro" id="IPR044094">
    <property type="entry name" value="AtsA-like_MBL-fold"/>
</dbReference>
<keyword evidence="2" id="KW-0732">Signal</keyword>
<dbReference type="PANTHER" id="PTHR46018">
    <property type="entry name" value="ZINC PHOSPHODIESTERASE ELAC PROTEIN 1"/>
    <property type="match status" value="1"/>
</dbReference>
<sequence length="317" mass="34190">MGYRIAPRTMLAAAAMLLAGCATVAAQSQPAPAALQTAEQPELIATILGSGSPEYRTERANASVLIRYGDTRILVDMGNGAQARLHQAQVPEETLDGLFFTHQHLDHNEEFVPIFIHALLGGRKFMVAGPTPMEAILASTLANYDADIRYRLGRIGKTMEDAEKDYTLTELKGGEDFTIGGIRVRTIRVNHSIYTVALRFDAGGRSIVISGDLVYSESLPVLARDADYLIIDSGGVIKKDGRTGPPGAPGGLRNARAHVTLDETGRMAKEANVKALVLTHFVPGENDEAATTAVLRRYFAGPVLFAHDLMEIPAREP</sequence>
<dbReference type="InterPro" id="IPR001279">
    <property type="entry name" value="Metallo-B-lactamas"/>
</dbReference>
<comment type="caution">
    <text evidence="4">The sequence shown here is derived from an EMBL/GenBank/DDBJ whole genome shotgun (WGS) entry which is preliminary data.</text>
</comment>
<protein>
    <submittedName>
        <fullName evidence="4">MBL fold metallo-hydrolase</fullName>
    </submittedName>
</protein>
<dbReference type="Gene3D" id="3.60.15.10">
    <property type="entry name" value="Ribonuclease Z/Hydroxyacylglutathione hydrolase-like"/>
    <property type="match status" value="1"/>
</dbReference>
<evidence type="ECO:0000256" key="2">
    <source>
        <dbReference type="SAM" id="SignalP"/>
    </source>
</evidence>
<name>A0ABW3HAL7_9SPHN</name>
<dbReference type="CDD" id="cd07719">
    <property type="entry name" value="arylsulfatase_AtsA-like_MBL-fold"/>
    <property type="match status" value="1"/>
</dbReference>
<dbReference type="SMART" id="SM00849">
    <property type="entry name" value="Lactamase_B"/>
    <property type="match status" value="1"/>
</dbReference>
<dbReference type="PANTHER" id="PTHR46018:SF2">
    <property type="entry name" value="ZINC PHOSPHODIESTERASE ELAC PROTEIN 1"/>
    <property type="match status" value="1"/>
</dbReference>
<reference evidence="5" key="1">
    <citation type="journal article" date="2019" name="Int. J. Syst. Evol. Microbiol.">
        <title>The Global Catalogue of Microorganisms (GCM) 10K type strain sequencing project: providing services to taxonomists for standard genome sequencing and annotation.</title>
        <authorList>
            <consortium name="The Broad Institute Genomics Platform"/>
            <consortium name="The Broad Institute Genome Sequencing Center for Infectious Disease"/>
            <person name="Wu L."/>
            <person name="Ma J."/>
        </authorList>
    </citation>
    <scope>NUCLEOTIDE SEQUENCE [LARGE SCALE GENOMIC DNA]</scope>
    <source>
        <strain evidence="5">CCUG 62982</strain>
    </source>
</reference>
<dbReference type="Pfam" id="PF12706">
    <property type="entry name" value="Lactamase_B_2"/>
    <property type="match status" value="1"/>
</dbReference>
<feature type="signal peptide" evidence="2">
    <location>
        <begin position="1"/>
        <end position="26"/>
    </location>
</feature>
<feature type="chain" id="PRO_5047422676" evidence="2">
    <location>
        <begin position="27"/>
        <end position="317"/>
    </location>
</feature>
<organism evidence="4 5">
    <name type="scientific">Sphingomonas canadensis</name>
    <dbReference type="NCBI Taxonomy" id="1219257"/>
    <lineage>
        <taxon>Bacteria</taxon>
        <taxon>Pseudomonadati</taxon>
        <taxon>Pseudomonadota</taxon>
        <taxon>Alphaproteobacteria</taxon>
        <taxon>Sphingomonadales</taxon>
        <taxon>Sphingomonadaceae</taxon>
        <taxon>Sphingomonas</taxon>
    </lineage>
</organism>
<keyword evidence="1" id="KW-0378">Hydrolase</keyword>
<dbReference type="EMBL" id="JBHTJG010000003">
    <property type="protein sequence ID" value="MFD0946492.1"/>
    <property type="molecule type" value="Genomic_DNA"/>
</dbReference>
<gene>
    <name evidence="4" type="ORF">ACFQ1E_09105</name>
</gene>
<evidence type="ECO:0000313" key="4">
    <source>
        <dbReference type="EMBL" id="MFD0946492.1"/>
    </source>
</evidence>
<evidence type="ECO:0000313" key="5">
    <source>
        <dbReference type="Proteomes" id="UP001596977"/>
    </source>
</evidence>
<accession>A0ABW3HAL7</accession>
<evidence type="ECO:0000256" key="1">
    <source>
        <dbReference type="ARBA" id="ARBA00022801"/>
    </source>
</evidence>
<dbReference type="SUPFAM" id="SSF56281">
    <property type="entry name" value="Metallo-hydrolase/oxidoreductase"/>
    <property type="match status" value="1"/>
</dbReference>
<keyword evidence="5" id="KW-1185">Reference proteome</keyword>
<dbReference type="Proteomes" id="UP001596977">
    <property type="component" value="Unassembled WGS sequence"/>
</dbReference>
<dbReference type="InterPro" id="IPR036866">
    <property type="entry name" value="RibonucZ/Hydroxyglut_hydro"/>
</dbReference>
<evidence type="ECO:0000259" key="3">
    <source>
        <dbReference type="SMART" id="SM00849"/>
    </source>
</evidence>
<proteinExistence type="predicted"/>
<feature type="domain" description="Metallo-beta-lactamase" evidence="3">
    <location>
        <begin position="60"/>
        <end position="251"/>
    </location>
</feature>
<dbReference type="PROSITE" id="PS51257">
    <property type="entry name" value="PROKAR_LIPOPROTEIN"/>
    <property type="match status" value="1"/>
</dbReference>